<dbReference type="GO" id="GO:0006508">
    <property type="term" value="P:proteolysis"/>
    <property type="evidence" value="ECO:0007669"/>
    <property type="project" value="InterPro"/>
</dbReference>
<dbReference type="InterPro" id="IPR000177">
    <property type="entry name" value="Apple"/>
</dbReference>
<dbReference type="Pfam" id="PF14295">
    <property type="entry name" value="PAN_4"/>
    <property type="match status" value="1"/>
</dbReference>
<dbReference type="Gene3D" id="3.50.4.10">
    <property type="entry name" value="Hepatocyte Growth Factor"/>
    <property type="match status" value="1"/>
</dbReference>
<evidence type="ECO:0000259" key="3">
    <source>
        <dbReference type="SMART" id="SM00223"/>
    </source>
</evidence>
<organism evidence="4">
    <name type="scientific">Alexandrium andersonii</name>
    <dbReference type="NCBI Taxonomy" id="327968"/>
    <lineage>
        <taxon>Eukaryota</taxon>
        <taxon>Sar</taxon>
        <taxon>Alveolata</taxon>
        <taxon>Dinophyceae</taxon>
        <taxon>Gonyaulacales</taxon>
        <taxon>Pyrocystaceae</taxon>
        <taxon>Alexandrium</taxon>
    </lineage>
</organism>
<evidence type="ECO:0000256" key="2">
    <source>
        <dbReference type="ARBA" id="ARBA00023157"/>
    </source>
</evidence>
<accession>A0A7S2CYS4</accession>
<protein>
    <recommendedName>
        <fullName evidence="3">Apple domain-containing protein</fullName>
    </recommendedName>
</protein>
<dbReference type="SUPFAM" id="SSF57414">
    <property type="entry name" value="Hairpin loop containing domain-like"/>
    <property type="match status" value="1"/>
</dbReference>
<dbReference type="InterPro" id="IPR003609">
    <property type="entry name" value="Pan_app"/>
</dbReference>
<gene>
    <name evidence="4" type="ORF">AAND1436_LOCUS21135</name>
</gene>
<dbReference type="AlphaFoldDB" id="A0A7S2CYS4"/>
<name>A0A7S2CYS4_9DINO</name>
<evidence type="ECO:0000256" key="1">
    <source>
        <dbReference type="ARBA" id="ARBA00022737"/>
    </source>
</evidence>
<sequence>MKVHEDAPEKCPAPCGVVAPARPAMPSAPAVGEVHTAGPMEPRLSLHRLHEAKGSDGCLIEPNLKYIVSGGWTHKIPGVSDPRVCCRHCQSDGGCNTWTWTDWATDAHGAECLLHGGHVVNKMEDDGYVSGLPKLQAVREASVQSHR</sequence>
<dbReference type="SMART" id="SM00223">
    <property type="entry name" value="APPLE"/>
    <property type="match status" value="1"/>
</dbReference>
<keyword evidence="1" id="KW-0677">Repeat</keyword>
<keyword evidence="2" id="KW-1015">Disulfide bond</keyword>
<evidence type="ECO:0000313" key="4">
    <source>
        <dbReference type="EMBL" id="CAD9438111.1"/>
    </source>
</evidence>
<dbReference type="EMBL" id="HBGQ01043163">
    <property type="protein sequence ID" value="CAD9438111.1"/>
    <property type="molecule type" value="Transcribed_RNA"/>
</dbReference>
<reference evidence="4" key="1">
    <citation type="submission" date="2021-01" db="EMBL/GenBank/DDBJ databases">
        <authorList>
            <person name="Corre E."/>
            <person name="Pelletier E."/>
            <person name="Niang G."/>
            <person name="Scheremetjew M."/>
            <person name="Finn R."/>
            <person name="Kale V."/>
            <person name="Holt S."/>
            <person name="Cochrane G."/>
            <person name="Meng A."/>
            <person name="Brown T."/>
            <person name="Cohen L."/>
        </authorList>
    </citation>
    <scope>NUCLEOTIDE SEQUENCE</scope>
    <source>
        <strain evidence="4">CCMP2222</strain>
    </source>
</reference>
<proteinExistence type="predicted"/>
<feature type="domain" description="Apple" evidence="3">
    <location>
        <begin position="58"/>
        <end position="137"/>
    </location>
</feature>
<dbReference type="GO" id="GO:0005576">
    <property type="term" value="C:extracellular region"/>
    <property type="evidence" value="ECO:0007669"/>
    <property type="project" value="InterPro"/>
</dbReference>